<gene>
    <name evidence="2" type="ORF">J1N35_033832</name>
</gene>
<evidence type="ECO:0000313" key="3">
    <source>
        <dbReference type="Proteomes" id="UP000828251"/>
    </source>
</evidence>
<proteinExistence type="predicted"/>
<reference evidence="2 3" key="1">
    <citation type="journal article" date="2021" name="Plant Biotechnol. J.">
        <title>Multi-omics assisted identification of the key and species-specific regulatory components of drought-tolerant mechanisms in Gossypium stocksii.</title>
        <authorList>
            <person name="Yu D."/>
            <person name="Ke L."/>
            <person name="Zhang D."/>
            <person name="Wu Y."/>
            <person name="Sun Y."/>
            <person name="Mei J."/>
            <person name="Sun J."/>
            <person name="Sun Y."/>
        </authorList>
    </citation>
    <scope>NUCLEOTIDE SEQUENCE [LARGE SCALE GENOMIC DNA]</scope>
    <source>
        <strain evidence="3">cv. E1</strain>
        <tissue evidence="2">Leaf</tissue>
    </source>
</reference>
<sequence>MKYINLWNNRYKFLPTHKAIIALEIACDLEYMPWFRHHCKSYLLAKEARGRQCHMRGPWRVPRHPKSVVVAEAGPSSTPTTTSCNKLLCFYIDAKFYFWTTTSVPNVLHTNAIDVQATTILTKMYRPSRIKSPIVLLSVYETQYGSTHTLMVSETPPGSLFYQDEPSLQPLFLNEGYKMQQRSTPQSTTNEREKDERPRPSPVLEVRCNDEDEEADIHLE</sequence>
<accession>A0A9D3UQY4</accession>
<organism evidence="2 3">
    <name type="scientific">Gossypium stocksii</name>
    <dbReference type="NCBI Taxonomy" id="47602"/>
    <lineage>
        <taxon>Eukaryota</taxon>
        <taxon>Viridiplantae</taxon>
        <taxon>Streptophyta</taxon>
        <taxon>Embryophyta</taxon>
        <taxon>Tracheophyta</taxon>
        <taxon>Spermatophyta</taxon>
        <taxon>Magnoliopsida</taxon>
        <taxon>eudicotyledons</taxon>
        <taxon>Gunneridae</taxon>
        <taxon>Pentapetalae</taxon>
        <taxon>rosids</taxon>
        <taxon>malvids</taxon>
        <taxon>Malvales</taxon>
        <taxon>Malvaceae</taxon>
        <taxon>Malvoideae</taxon>
        <taxon>Gossypium</taxon>
    </lineage>
</organism>
<feature type="compositionally biased region" description="Basic and acidic residues" evidence="1">
    <location>
        <begin position="190"/>
        <end position="199"/>
    </location>
</feature>
<protein>
    <submittedName>
        <fullName evidence="2">Uncharacterized protein</fullName>
    </submittedName>
</protein>
<dbReference type="AlphaFoldDB" id="A0A9D3UQY4"/>
<keyword evidence="3" id="KW-1185">Reference proteome</keyword>
<evidence type="ECO:0000313" key="2">
    <source>
        <dbReference type="EMBL" id="KAH1055767.1"/>
    </source>
</evidence>
<feature type="compositionally biased region" description="Polar residues" evidence="1">
    <location>
        <begin position="180"/>
        <end position="189"/>
    </location>
</feature>
<evidence type="ECO:0000256" key="1">
    <source>
        <dbReference type="SAM" id="MobiDB-lite"/>
    </source>
</evidence>
<dbReference type="EMBL" id="JAIQCV010000010">
    <property type="protein sequence ID" value="KAH1055767.1"/>
    <property type="molecule type" value="Genomic_DNA"/>
</dbReference>
<name>A0A9D3UQY4_9ROSI</name>
<dbReference type="Proteomes" id="UP000828251">
    <property type="component" value="Unassembled WGS sequence"/>
</dbReference>
<feature type="compositionally biased region" description="Acidic residues" evidence="1">
    <location>
        <begin position="210"/>
        <end position="220"/>
    </location>
</feature>
<comment type="caution">
    <text evidence="2">The sequence shown here is derived from an EMBL/GenBank/DDBJ whole genome shotgun (WGS) entry which is preliminary data.</text>
</comment>
<feature type="region of interest" description="Disordered" evidence="1">
    <location>
        <begin position="179"/>
        <end position="220"/>
    </location>
</feature>